<name>A0A8H4KMK0_9HYPO</name>
<feature type="coiled-coil region" evidence="1">
    <location>
        <begin position="10"/>
        <end position="37"/>
    </location>
</feature>
<proteinExistence type="predicted"/>
<reference evidence="2" key="1">
    <citation type="submission" date="2020-01" db="EMBL/GenBank/DDBJ databases">
        <title>Identification and distribution of gene clusters putatively required for synthesis of sphingolipid metabolism inhibitors in phylogenetically diverse species of the filamentous fungus Fusarium.</title>
        <authorList>
            <person name="Kim H.-S."/>
            <person name="Busman M."/>
            <person name="Brown D.W."/>
            <person name="Divon H."/>
            <person name="Uhlig S."/>
            <person name="Proctor R.H."/>
        </authorList>
    </citation>
    <scope>NUCLEOTIDE SEQUENCE</scope>
    <source>
        <strain evidence="2">NRRL 53441</strain>
    </source>
</reference>
<keyword evidence="3" id="KW-1185">Reference proteome</keyword>
<protein>
    <submittedName>
        <fullName evidence="2">Uncharacterized protein</fullName>
    </submittedName>
</protein>
<evidence type="ECO:0000256" key="1">
    <source>
        <dbReference type="SAM" id="Coils"/>
    </source>
</evidence>
<dbReference type="Proteomes" id="UP000605986">
    <property type="component" value="Unassembled WGS sequence"/>
</dbReference>
<evidence type="ECO:0000313" key="2">
    <source>
        <dbReference type="EMBL" id="KAF4452576.1"/>
    </source>
</evidence>
<dbReference type="AlphaFoldDB" id="A0A8H4KMK0"/>
<keyword evidence="1" id="KW-0175">Coiled coil</keyword>
<accession>A0A8H4KMK0</accession>
<gene>
    <name evidence="2" type="ORF">F53441_4595</name>
</gene>
<organism evidence="2 3">
    <name type="scientific">Fusarium austroafricanum</name>
    <dbReference type="NCBI Taxonomy" id="2364996"/>
    <lineage>
        <taxon>Eukaryota</taxon>
        <taxon>Fungi</taxon>
        <taxon>Dikarya</taxon>
        <taxon>Ascomycota</taxon>
        <taxon>Pezizomycotina</taxon>
        <taxon>Sordariomycetes</taxon>
        <taxon>Hypocreomycetidae</taxon>
        <taxon>Hypocreales</taxon>
        <taxon>Nectriaceae</taxon>
        <taxon>Fusarium</taxon>
        <taxon>Fusarium concolor species complex</taxon>
    </lineage>
</organism>
<sequence>MEKEHVQCLLDEAYAALRNLSEKIAKLEDEAGQLHQAGLNKMIGVGIHGDPTKFQHGTKDQIHEVQSQLCKLNYFMEEAREEERRILAEINEFQEKVKA</sequence>
<evidence type="ECO:0000313" key="3">
    <source>
        <dbReference type="Proteomes" id="UP000605986"/>
    </source>
</evidence>
<comment type="caution">
    <text evidence="2">The sequence shown here is derived from an EMBL/GenBank/DDBJ whole genome shotgun (WGS) entry which is preliminary data.</text>
</comment>
<dbReference type="EMBL" id="JAADJG010000182">
    <property type="protein sequence ID" value="KAF4452576.1"/>
    <property type="molecule type" value="Genomic_DNA"/>
</dbReference>